<dbReference type="InterPro" id="IPR011711">
    <property type="entry name" value="GntR_C"/>
</dbReference>
<dbReference type="CDD" id="cd07377">
    <property type="entry name" value="WHTH_GntR"/>
    <property type="match status" value="1"/>
</dbReference>
<dbReference type="PROSITE" id="PS50949">
    <property type="entry name" value="HTH_GNTR"/>
    <property type="match status" value="1"/>
</dbReference>
<dbReference type="SUPFAM" id="SSF46785">
    <property type="entry name" value="Winged helix' DNA-binding domain"/>
    <property type="match status" value="1"/>
</dbReference>
<evidence type="ECO:0000256" key="1">
    <source>
        <dbReference type="ARBA" id="ARBA00023015"/>
    </source>
</evidence>
<evidence type="ECO:0000313" key="5">
    <source>
        <dbReference type="EMBL" id="QHI96675.1"/>
    </source>
</evidence>
<evidence type="ECO:0000313" key="6">
    <source>
        <dbReference type="Proteomes" id="UP000464787"/>
    </source>
</evidence>
<keyword evidence="2" id="KW-0238">DNA-binding</keyword>
<dbReference type="PANTHER" id="PTHR43537:SF49">
    <property type="entry name" value="TRANSCRIPTIONAL REGULATORY PROTEIN"/>
    <property type="match status" value="1"/>
</dbReference>
<accession>A0A857J1B9</accession>
<dbReference type="InterPro" id="IPR000524">
    <property type="entry name" value="Tscrpt_reg_HTH_GntR"/>
</dbReference>
<dbReference type="Pfam" id="PF07729">
    <property type="entry name" value="FCD"/>
    <property type="match status" value="1"/>
</dbReference>
<keyword evidence="6" id="KW-1185">Reference proteome</keyword>
<dbReference type="GO" id="GO:0003700">
    <property type="term" value="F:DNA-binding transcription factor activity"/>
    <property type="evidence" value="ECO:0007669"/>
    <property type="project" value="InterPro"/>
</dbReference>
<dbReference type="InterPro" id="IPR008920">
    <property type="entry name" value="TF_FadR/GntR_C"/>
</dbReference>
<protein>
    <submittedName>
        <fullName evidence="5">FCD domain-containing protein</fullName>
    </submittedName>
</protein>
<dbReference type="Pfam" id="PF00392">
    <property type="entry name" value="GntR"/>
    <property type="match status" value="1"/>
</dbReference>
<reference evidence="5 6" key="1">
    <citation type="submission" date="2020-01" db="EMBL/GenBank/DDBJ databases">
        <title>Genome sequencing of strain KACC 21265.</title>
        <authorList>
            <person name="Heo J."/>
            <person name="Kim S.-J."/>
            <person name="Kim J.-S."/>
            <person name="Hong S.-B."/>
            <person name="Kwon S.-W."/>
        </authorList>
    </citation>
    <scope>NUCLEOTIDE SEQUENCE [LARGE SCALE GENOMIC DNA]</scope>
    <source>
        <strain evidence="5 6">KACC 21265</strain>
    </source>
</reference>
<keyword evidence="3" id="KW-0804">Transcription</keyword>
<dbReference type="AlphaFoldDB" id="A0A857J1B9"/>
<feature type="domain" description="HTH gntR-type" evidence="4">
    <location>
        <begin position="12"/>
        <end position="79"/>
    </location>
</feature>
<proteinExistence type="predicted"/>
<dbReference type="SMART" id="SM00345">
    <property type="entry name" value="HTH_GNTR"/>
    <property type="match status" value="1"/>
</dbReference>
<keyword evidence="1" id="KW-0805">Transcription regulation</keyword>
<dbReference type="Proteomes" id="UP000464787">
    <property type="component" value="Chromosome"/>
</dbReference>
<evidence type="ECO:0000256" key="2">
    <source>
        <dbReference type="ARBA" id="ARBA00023125"/>
    </source>
</evidence>
<name>A0A857J1B9_9BURK</name>
<dbReference type="PANTHER" id="PTHR43537">
    <property type="entry name" value="TRANSCRIPTIONAL REGULATOR, GNTR FAMILY"/>
    <property type="match status" value="1"/>
</dbReference>
<dbReference type="EMBL" id="CP047650">
    <property type="protein sequence ID" value="QHI96675.1"/>
    <property type="molecule type" value="Genomic_DNA"/>
</dbReference>
<dbReference type="Gene3D" id="1.10.10.10">
    <property type="entry name" value="Winged helix-like DNA-binding domain superfamily/Winged helix DNA-binding domain"/>
    <property type="match status" value="1"/>
</dbReference>
<sequence>MQIEKTRDDPNASQPDRIRAALLEDIEAGALMPGDPVDEKLLADRFGVSRTPVREALLTLSAQHLVRIVPRSGIHVHAPEAAELVGMLEALSELEGVVARLCAQRMDPAQREGLEHWCAATRASARKGDRAGFEAANQAFHTALYEGCGNSVVVEQVQQLRLRLAAFRRKVRDQPGRLLSSAADHEAVVAAVLASDAERAAQAMREHIVAKGRAFADLLLAPAGGRR</sequence>
<gene>
    <name evidence="5" type="ORF">GT347_00910</name>
</gene>
<dbReference type="InterPro" id="IPR036388">
    <property type="entry name" value="WH-like_DNA-bd_sf"/>
</dbReference>
<evidence type="ECO:0000256" key="3">
    <source>
        <dbReference type="ARBA" id="ARBA00023163"/>
    </source>
</evidence>
<dbReference type="SMART" id="SM00895">
    <property type="entry name" value="FCD"/>
    <property type="match status" value="1"/>
</dbReference>
<dbReference type="Gene3D" id="1.20.120.530">
    <property type="entry name" value="GntR ligand-binding domain-like"/>
    <property type="match status" value="1"/>
</dbReference>
<dbReference type="RefSeq" id="WP_160550193.1">
    <property type="nucleotide sequence ID" value="NZ_CP047650.1"/>
</dbReference>
<dbReference type="GO" id="GO:0003677">
    <property type="term" value="F:DNA binding"/>
    <property type="evidence" value="ECO:0007669"/>
    <property type="project" value="UniProtKB-KW"/>
</dbReference>
<evidence type="ECO:0000259" key="4">
    <source>
        <dbReference type="PROSITE" id="PS50949"/>
    </source>
</evidence>
<dbReference type="KEGG" id="xyk:GT347_00910"/>
<dbReference type="SUPFAM" id="SSF48008">
    <property type="entry name" value="GntR ligand-binding domain-like"/>
    <property type="match status" value="1"/>
</dbReference>
<organism evidence="5 6">
    <name type="scientific">Xylophilus rhododendri</name>
    <dbReference type="NCBI Taxonomy" id="2697032"/>
    <lineage>
        <taxon>Bacteria</taxon>
        <taxon>Pseudomonadati</taxon>
        <taxon>Pseudomonadota</taxon>
        <taxon>Betaproteobacteria</taxon>
        <taxon>Burkholderiales</taxon>
        <taxon>Xylophilus</taxon>
    </lineage>
</organism>
<dbReference type="InterPro" id="IPR036390">
    <property type="entry name" value="WH_DNA-bd_sf"/>
</dbReference>